<dbReference type="EMBL" id="FNYD01000014">
    <property type="protein sequence ID" value="SEK05286.1"/>
    <property type="molecule type" value="Genomic_DNA"/>
</dbReference>
<organism evidence="1 2">
    <name type="scientific">Cribrihabitans marinus</name>
    <dbReference type="NCBI Taxonomy" id="1227549"/>
    <lineage>
        <taxon>Bacteria</taxon>
        <taxon>Pseudomonadati</taxon>
        <taxon>Pseudomonadota</taxon>
        <taxon>Alphaproteobacteria</taxon>
        <taxon>Rhodobacterales</taxon>
        <taxon>Paracoccaceae</taxon>
        <taxon>Cribrihabitans</taxon>
    </lineage>
</organism>
<dbReference type="Proteomes" id="UP000199379">
    <property type="component" value="Unassembled WGS sequence"/>
</dbReference>
<dbReference type="AlphaFoldDB" id="A0A1H7DU62"/>
<protein>
    <submittedName>
        <fullName evidence="1">Uncharacterized protein</fullName>
    </submittedName>
</protein>
<name>A0A1H7DU62_9RHOB</name>
<dbReference type="OrthoDB" id="7690055at2"/>
<gene>
    <name evidence="1" type="ORF">SAMN05444007_11440</name>
</gene>
<keyword evidence="2" id="KW-1185">Reference proteome</keyword>
<reference evidence="1 2" key="1">
    <citation type="submission" date="2016-10" db="EMBL/GenBank/DDBJ databases">
        <authorList>
            <person name="de Groot N.N."/>
        </authorList>
    </citation>
    <scope>NUCLEOTIDE SEQUENCE [LARGE SCALE GENOMIC DNA]</scope>
    <source>
        <strain evidence="1 2">DSM 29340</strain>
    </source>
</reference>
<evidence type="ECO:0000313" key="2">
    <source>
        <dbReference type="Proteomes" id="UP000199379"/>
    </source>
</evidence>
<accession>A0A1H7DU62</accession>
<dbReference type="RefSeq" id="WP_143057951.1">
    <property type="nucleotide sequence ID" value="NZ_BMGV01000013.1"/>
</dbReference>
<evidence type="ECO:0000313" key="1">
    <source>
        <dbReference type="EMBL" id="SEK05286.1"/>
    </source>
</evidence>
<dbReference type="STRING" id="1227549.SAMN05444007_11440"/>
<sequence length="230" mass="25202">MRVVDLEHARGSLARGLAGQALVDAAQDNADMARILMELHSIAPNPRSRQRFAARLRGRRGVVSARTVADGLVILLRSVMTVDLRKDGAACFREDRIAWTRVHVRSGKRAIGFQMDAVHATRHVLQRRVERSDCPLDGLLGDMDAAMARALTRLAQGGVLTDREDDYLLAQRGVWAGGTEVMPADPAWGPAFRHGAALEVFAIRTFLGEEEMRPTVWLGWSEATSGARAA</sequence>
<proteinExistence type="predicted"/>